<organism evidence="1 2">
    <name type="scientific">Oceanobacillus kapialis</name>
    <dbReference type="NCBI Taxonomy" id="481353"/>
    <lineage>
        <taxon>Bacteria</taxon>
        <taxon>Bacillati</taxon>
        <taxon>Bacillota</taxon>
        <taxon>Bacilli</taxon>
        <taxon>Bacillales</taxon>
        <taxon>Bacillaceae</taxon>
        <taxon>Oceanobacillus</taxon>
    </lineage>
</organism>
<dbReference type="EMBL" id="JBHUMX010000019">
    <property type="protein sequence ID" value="MFD2628778.1"/>
    <property type="molecule type" value="Genomic_DNA"/>
</dbReference>
<evidence type="ECO:0008006" key="3">
    <source>
        <dbReference type="Google" id="ProtNLM"/>
    </source>
</evidence>
<comment type="caution">
    <text evidence="1">The sequence shown here is derived from an EMBL/GenBank/DDBJ whole genome shotgun (WGS) entry which is preliminary data.</text>
</comment>
<dbReference type="Proteomes" id="UP001597451">
    <property type="component" value="Unassembled WGS sequence"/>
</dbReference>
<evidence type="ECO:0000313" key="2">
    <source>
        <dbReference type="Proteomes" id="UP001597451"/>
    </source>
</evidence>
<gene>
    <name evidence="1" type="ORF">ACFSUN_08255</name>
</gene>
<name>A0ABW5PZU3_9BACI</name>
<dbReference type="RefSeq" id="WP_379561523.1">
    <property type="nucleotide sequence ID" value="NZ_JBHUMX010000019.1"/>
</dbReference>
<protein>
    <recommendedName>
        <fullName evidence="3">Phage protein</fullName>
    </recommendedName>
</protein>
<reference evidence="2" key="1">
    <citation type="journal article" date="2019" name="Int. J. Syst. Evol. Microbiol.">
        <title>The Global Catalogue of Microorganisms (GCM) 10K type strain sequencing project: providing services to taxonomists for standard genome sequencing and annotation.</title>
        <authorList>
            <consortium name="The Broad Institute Genomics Platform"/>
            <consortium name="The Broad Institute Genome Sequencing Center for Infectious Disease"/>
            <person name="Wu L."/>
            <person name="Ma J."/>
        </authorList>
    </citation>
    <scope>NUCLEOTIDE SEQUENCE [LARGE SCALE GENOMIC DNA]</scope>
    <source>
        <strain evidence="2">TISTR 1858</strain>
    </source>
</reference>
<accession>A0ABW5PZU3</accession>
<sequence length="101" mass="11766">MEITTYDERQAGTTKLFFKMADGQIQTVTVGNQAVSKDSGYQFYVDDHVAEQIEKCELYFDGLKPKLRVKDGEEIITPEKTEREKEIDRLEFELEQLRNAQ</sequence>
<keyword evidence="2" id="KW-1185">Reference proteome</keyword>
<proteinExistence type="predicted"/>
<evidence type="ECO:0000313" key="1">
    <source>
        <dbReference type="EMBL" id="MFD2628778.1"/>
    </source>
</evidence>